<dbReference type="GO" id="GO:0016705">
    <property type="term" value="F:oxidoreductase activity, acting on paired donors, with incorporation or reduction of molecular oxygen"/>
    <property type="evidence" value="ECO:0007669"/>
    <property type="project" value="InterPro"/>
</dbReference>
<keyword evidence="7 10" id="KW-0503">Monooxygenase</keyword>
<dbReference type="PRINTS" id="PR00463">
    <property type="entry name" value="EP450I"/>
</dbReference>
<dbReference type="PROSITE" id="PS50818">
    <property type="entry name" value="INTEIN_C_TER"/>
    <property type="match status" value="1"/>
</dbReference>
<keyword evidence="4 9" id="KW-0349">Heme</keyword>
<organism evidence="11">
    <name type="scientific">Ixodes ricinus</name>
    <name type="common">Common tick</name>
    <name type="synonym">Acarus ricinus</name>
    <dbReference type="NCBI Taxonomy" id="34613"/>
    <lineage>
        <taxon>Eukaryota</taxon>
        <taxon>Metazoa</taxon>
        <taxon>Ecdysozoa</taxon>
        <taxon>Arthropoda</taxon>
        <taxon>Chelicerata</taxon>
        <taxon>Arachnida</taxon>
        <taxon>Acari</taxon>
        <taxon>Parasitiformes</taxon>
        <taxon>Ixodida</taxon>
        <taxon>Ixodoidea</taxon>
        <taxon>Ixodidae</taxon>
        <taxon>Ixodinae</taxon>
        <taxon>Ixodes</taxon>
    </lineage>
</organism>
<keyword evidence="10" id="KW-0560">Oxidoreductase</keyword>
<evidence type="ECO:0000256" key="7">
    <source>
        <dbReference type="ARBA" id="ARBA00023033"/>
    </source>
</evidence>
<dbReference type="InterPro" id="IPR017972">
    <property type="entry name" value="Cyt_P450_CS"/>
</dbReference>
<dbReference type="PRINTS" id="PR00385">
    <property type="entry name" value="P450"/>
</dbReference>
<dbReference type="GO" id="GO:0020037">
    <property type="term" value="F:heme binding"/>
    <property type="evidence" value="ECO:0007669"/>
    <property type="project" value="InterPro"/>
</dbReference>
<evidence type="ECO:0000256" key="1">
    <source>
        <dbReference type="ARBA" id="ARBA00001971"/>
    </source>
</evidence>
<evidence type="ECO:0000313" key="11">
    <source>
        <dbReference type="EMBL" id="JAB72859.1"/>
    </source>
</evidence>
<feature type="non-terminal residue" evidence="11">
    <location>
        <position position="1"/>
    </location>
</feature>
<dbReference type="GO" id="GO:0005789">
    <property type="term" value="C:endoplasmic reticulum membrane"/>
    <property type="evidence" value="ECO:0007669"/>
    <property type="project" value="UniProtKB-SubCell"/>
</dbReference>
<evidence type="ECO:0000256" key="9">
    <source>
        <dbReference type="PIRSR" id="PIRSR602401-1"/>
    </source>
</evidence>
<evidence type="ECO:0000256" key="6">
    <source>
        <dbReference type="ARBA" id="ARBA00023004"/>
    </source>
</evidence>
<evidence type="ECO:0000256" key="5">
    <source>
        <dbReference type="ARBA" id="ARBA00022824"/>
    </source>
</evidence>
<keyword evidence="8" id="KW-0472">Membrane</keyword>
<dbReference type="InterPro" id="IPR001128">
    <property type="entry name" value="Cyt_P450"/>
</dbReference>
<accession>V5H736</accession>
<comment type="cofactor">
    <cofactor evidence="1 9">
        <name>heme</name>
        <dbReference type="ChEBI" id="CHEBI:30413"/>
    </cofactor>
</comment>
<dbReference type="PANTHER" id="PTHR24291">
    <property type="entry name" value="CYTOCHROME P450 FAMILY 4"/>
    <property type="match status" value="1"/>
</dbReference>
<dbReference type="SUPFAM" id="SSF48264">
    <property type="entry name" value="Cytochrome P450"/>
    <property type="match status" value="1"/>
</dbReference>
<dbReference type="Gene3D" id="1.10.630.10">
    <property type="entry name" value="Cytochrome P450"/>
    <property type="match status" value="1"/>
</dbReference>
<protein>
    <submittedName>
        <fullName evidence="11">Putative heme binding protein</fullName>
    </submittedName>
</protein>
<evidence type="ECO:0000256" key="8">
    <source>
        <dbReference type="ARBA" id="ARBA00023136"/>
    </source>
</evidence>
<dbReference type="InterPro" id="IPR050196">
    <property type="entry name" value="Cytochrome_P450_Monoox"/>
</dbReference>
<keyword evidence="9 10" id="KW-0479">Metal-binding</keyword>
<dbReference type="InterPro" id="IPR002401">
    <property type="entry name" value="Cyt_P450_E_grp-I"/>
</dbReference>
<dbReference type="GO" id="GO:0005506">
    <property type="term" value="F:iron ion binding"/>
    <property type="evidence" value="ECO:0007669"/>
    <property type="project" value="InterPro"/>
</dbReference>
<comment type="subcellular location">
    <subcellularLocation>
        <location evidence="2">Endoplasmic reticulum membrane</location>
    </subcellularLocation>
</comment>
<dbReference type="Pfam" id="PF00067">
    <property type="entry name" value="p450"/>
    <property type="match status" value="1"/>
</dbReference>
<sequence>LRMCWILRNAPRPPQRWPFSLLLDIPMAFARMDPQLHITAKIYNYSKEMFPKIIDQDVTVAFYGPQPFLVGTTPMAMEAILKSTSNLNKSFIYQMMRPWVGNGILISDKGVWKPRRKMMTPAFHFRTLEDYIPIMNRRAEEMVHDIATTIELEKTFFDVRPIVRRAAFAILFETSMGVQIDKEEVERMRLLEITEELSASIVARAANILHWPDFIYNLTKENHEFLANIKHVQTYNNQIVKQRKADYEAGIGEKQLKKSFLDILLRLHIEEGILTEQEVRDEVSSIFIGGFDTTATAASFCLYLLGHHPEVQKKVHEEMDEVFGDDWERPVTLDDIKRLKYTECVIKESMRIYPAVPLLARMIDEDIKIGEQTIPKGTVALALIFYMHRHPKYFENPDVFMPERFLETKNRHPFQFVPFSAGPRNCIGQKFAQFEEIILLTQVMRRYKVESKVPMEKLQLAFEIVLTAPEGLELKFTPRERPA</sequence>
<evidence type="ECO:0000256" key="3">
    <source>
        <dbReference type="ARBA" id="ARBA00010617"/>
    </source>
</evidence>
<evidence type="ECO:0000256" key="2">
    <source>
        <dbReference type="ARBA" id="ARBA00004586"/>
    </source>
</evidence>
<dbReference type="AlphaFoldDB" id="V5H736"/>
<evidence type="ECO:0000256" key="4">
    <source>
        <dbReference type="ARBA" id="ARBA00022617"/>
    </source>
</evidence>
<feature type="binding site" description="axial binding residue" evidence="9">
    <location>
        <position position="426"/>
    </location>
    <ligand>
        <name>heme</name>
        <dbReference type="ChEBI" id="CHEBI:30413"/>
    </ligand>
    <ligandPart>
        <name>Fe</name>
        <dbReference type="ChEBI" id="CHEBI:18248"/>
    </ligandPart>
</feature>
<dbReference type="InterPro" id="IPR030934">
    <property type="entry name" value="Intein_C"/>
</dbReference>
<keyword evidence="6 9" id="KW-0408">Iron</keyword>
<proteinExistence type="evidence at transcript level"/>
<dbReference type="PROSITE" id="PS00086">
    <property type="entry name" value="CYTOCHROME_P450"/>
    <property type="match status" value="1"/>
</dbReference>
<evidence type="ECO:0000256" key="10">
    <source>
        <dbReference type="RuleBase" id="RU000461"/>
    </source>
</evidence>
<dbReference type="InterPro" id="IPR036396">
    <property type="entry name" value="Cyt_P450_sf"/>
</dbReference>
<dbReference type="CDD" id="cd20628">
    <property type="entry name" value="CYP4"/>
    <property type="match status" value="1"/>
</dbReference>
<dbReference type="PANTHER" id="PTHR24291:SF189">
    <property type="entry name" value="CYTOCHROME P450 4C3-RELATED"/>
    <property type="match status" value="1"/>
</dbReference>
<name>V5H736_IXORI</name>
<keyword evidence="5" id="KW-0256">Endoplasmic reticulum</keyword>
<comment type="similarity">
    <text evidence="3 10">Belongs to the cytochrome P450 family.</text>
</comment>
<reference evidence="11" key="1">
    <citation type="journal article" date="2015" name="Sci. Rep.">
        <title>Tissue- and time-dependent transcription in Ixodes ricinus salivary glands and midguts when blood feeding on the vertebrate host.</title>
        <authorList>
            <person name="Kotsyfakis M."/>
            <person name="Schwarz A."/>
            <person name="Erhart J."/>
            <person name="Ribeiro J.M."/>
        </authorList>
    </citation>
    <scope>NUCLEOTIDE SEQUENCE</scope>
    <source>
        <tissue evidence="11">Salivary gland and midgut</tissue>
    </source>
</reference>
<dbReference type="GO" id="GO:0004497">
    <property type="term" value="F:monooxygenase activity"/>
    <property type="evidence" value="ECO:0007669"/>
    <property type="project" value="UniProtKB-KW"/>
</dbReference>
<dbReference type="EMBL" id="GANP01011609">
    <property type="protein sequence ID" value="JAB72859.1"/>
    <property type="molecule type" value="mRNA"/>
</dbReference>